<name>A0A7W2ECN8_9CORY</name>
<sequence length="399" mass="43728">MFYDEALQHAGSTTASALGALQTAKAFLHGYARSCTARWPEVTAIINSIEFDASTRDFSLSDDARARMDTCYDQLDNAFNGAWPEDPDPADTIAMNVLDAVADLTSNRVKYWEQLGVALSPNKDDYLRFIRSLAAARSRVTGETLHFVEIDDVGNVFVFEDFLPPVLAEAEARECGAAIGARITERAGVDTHSVTVANEPGVVSIVGPVETVRKIYEANVQAEAAASAARTTSPAQPAEDRAGYEPLVDFTTDCPLKFEDVLDAMGDPEPTPIIDRMNWNEFLGNGYQATLSLNGQAFAARATEKDGVVTELEISPQYNASFLGIPFHIPTSRFTEKLDALGVPWADDGRAGIVLYEHWVTLYNHDGRIEAILWHNPETLTEVELLDLAFPPDPTREPR</sequence>
<gene>
    <name evidence="1" type="ORF">H0193_10135</name>
</gene>
<dbReference type="EMBL" id="JACDTZ010000002">
    <property type="protein sequence ID" value="MBA5245155.1"/>
    <property type="molecule type" value="Genomic_DNA"/>
</dbReference>
<dbReference type="Proteomes" id="UP000523682">
    <property type="component" value="Unassembled WGS sequence"/>
</dbReference>
<protein>
    <submittedName>
        <fullName evidence="1">Uncharacterized protein</fullName>
    </submittedName>
</protein>
<dbReference type="RefSeq" id="WP_181889812.1">
    <property type="nucleotide sequence ID" value="NZ_CP170998.1"/>
</dbReference>
<accession>A0A7W2ECN8</accession>
<evidence type="ECO:0000313" key="1">
    <source>
        <dbReference type="EMBL" id="MBA5245155.1"/>
    </source>
</evidence>
<dbReference type="AlphaFoldDB" id="A0A7W2ECN8"/>
<evidence type="ECO:0000313" key="2">
    <source>
        <dbReference type="Proteomes" id="UP000523682"/>
    </source>
</evidence>
<reference evidence="1 2" key="1">
    <citation type="submission" date="2020-07" db="EMBL/GenBank/DDBJ databases">
        <title>Draft genome and description of Corynebacterium haemomassiliense strain Marseile-Q3615 sp. nov.</title>
        <authorList>
            <person name="Boxberger M."/>
            <person name="La Scola B."/>
        </authorList>
    </citation>
    <scope>NUCLEOTIDE SEQUENCE [LARGE SCALE GENOMIC DNA]</scope>
    <source>
        <strain evidence="1 2">Marseille-Q3615</strain>
    </source>
</reference>
<keyword evidence="2" id="KW-1185">Reference proteome</keyword>
<proteinExistence type="predicted"/>
<comment type="caution">
    <text evidence="1">The sequence shown here is derived from an EMBL/GenBank/DDBJ whole genome shotgun (WGS) entry which is preliminary data.</text>
</comment>
<organism evidence="1 2">
    <name type="scientific">Corynebacterium haemomassiliense</name>
    <dbReference type="NCBI Taxonomy" id="2754726"/>
    <lineage>
        <taxon>Bacteria</taxon>
        <taxon>Bacillati</taxon>
        <taxon>Actinomycetota</taxon>
        <taxon>Actinomycetes</taxon>
        <taxon>Mycobacteriales</taxon>
        <taxon>Corynebacteriaceae</taxon>
        <taxon>Corynebacterium</taxon>
    </lineage>
</organism>